<dbReference type="EMBL" id="GFAA01003914">
    <property type="protein sequence ID" value="JAT99520.1"/>
    <property type="molecule type" value="mRNA"/>
</dbReference>
<dbReference type="GO" id="GO:0003824">
    <property type="term" value="F:catalytic activity"/>
    <property type="evidence" value="ECO:0007669"/>
    <property type="project" value="InterPro"/>
</dbReference>
<dbReference type="Gene3D" id="3.60.10.10">
    <property type="entry name" value="Endonuclease/exonuclease/phosphatase"/>
    <property type="match status" value="1"/>
</dbReference>
<protein>
    <submittedName>
        <fullName evidence="2">Putative endonucle</fullName>
    </submittedName>
</protein>
<accession>A0A1E1XJN8</accession>
<feature type="non-terminal residue" evidence="2">
    <location>
        <position position="1"/>
    </location>
</feature>
<reference evidence="2" key="1">
    <citation type="submission" date="2016-09" db="EMBL/GenBank/DDBJ databases">
        <authorList>
            <person name="Capua I."/>
            <person name="De Benedictis P."/>
            <person name="Joannis T."/>
            <person name="Lombin L.H."/>
            <person name="Cattoli G."/>
        </authorList>
    </citation>
    <scope>NUCLEOTIDE SEQUENCE</scope>
</reference>
<feature type="domain" description="Endonuclease/exonuclease/phosphatase" evidence="1">
    <location>
        <begin position="1"/>
        <end position="61"/>
    </location>
</feature>
<dbReference type="AlphaFoldDB" id="A0A1E1XJN8"/>
<dbReference type="SUPFAM" id="SSF56219">
    <property type="entry name" value="DNase I-like"/>
    <property type="match status" value="1"/>
</dbReference>
<dbReference type="InterPro" id="IPR005135">
    <property type="entry name" value="Endo/exonuclease/phosphatase"/>
</dbReference>
<reference evidence="2" key="2">
    <citation type="journal article" date="2017" name="Front. Cell. Infect. Microbiol.">
        <title>Analysis of the Salivary Gland Transcriptome of Unfed and Partially Fed Amblyomma sculptum Ticks and Descriptive Proteome of the Saliva.</title>
        <authorList>
            <person name="Esteves E."/>
            <person name="Maruyama S.R."/>
            <person name="Kawahara R."/>
            <person name="Fujita A."/>
            <person name="Martins L.A."/>
            <person name="Righi A.A."/>
            <person name="Costa F.B."/>
            <person name="Palmisano G."/>
            <person name="Labruna M.B."/>
            <person name="Sa-Nunes A."/>
            <person name="Ribeiro J.M.C."/>
            <person name="Fogaca A.C."/>
        </authorList>
    </citation>
    <scope>NUCLEOTIDE SEQUENCE</scope>
</reference>
<proteinExistence type="evidence at transcript level"/>
<name>A0A1E1XJN8_AMBSC</name>
<sequence>VLICGDFNSHHREWGNRTTTVRGRTLLDAITAASLRVLQPTAPTFICPGPSSILDLALLRTLATTPGKEQRAPWVRTASRSS</sequence>
<dbReference type="InterPro" id="IPR036691">
    <property type="entry name" value="Endo/exonu/phosph_ase_sf"/>
</dbReference>
<organism evidence="2">
    <name type="scientific">Amblyomma sculptum</name>
    <name type="common">Tick</name>
    <dbReference type="NCBI Taxonomy" id="1581419"/>
    <lineage>
        <taxon>Eukaryota</taxon>
        <taxon>Metazoa</taxon>
        <taxon>Ecdysozoa</taxon>
        <taxon>Arthropoda</taxon>
        <taxon>Chelicerata</taxon>
        <taxon>Arachnida</taxon>
        <taxon>Acari</taxon>
        <taxon>Parasitiformes</taxon>
        <taxon>Ixodida</taxon>
        <taxon>Ixodoidea</taxon>
        <taxon>Ixodidae</taxon>
        <taxon>Amblyomminae</taxon>
        <taxon>Amblyomma</taxon>
    </lineage>
</organism>
<dbReference type="Pfam" id="PF14529">
    <property type="entry name" value="Exo_endo_phos_2"/>
    <property type="match status" value="1"/>
</dbReference>
<evidence type="ECO:0000259" key="1">
    <source>
        <dbReference type="Pfam" id="PF14529"/>
    </source>
</evidence>
<evidence type="ECO:0000313" key="2">
    <source>
        <dbReference type="EMBL" id="JAT99520.1"/>
    </source>
</evidence>